<dbReference type="CDD" id="cd01646">
    <property type="entry name" value="RT_Bac_retron_I"/>
    <property type="match status" value="1"/>
</dbReference>
<dbReference type="GO" id="GO:0003964">
    <property type="term" value="F:RNA-directed DNA polymerase activity"/>
    <property type="evidence" value="ECO:0007669"/>
    <property type="project" value="UniProtKB-KW"/>
</dbReference>
<dbReference type="InterPro" id="IPR051083">
    <property type="entry name" value="GrpII_Intron_Splice-Mob/Def"/>
</dbReference>
<keyword evidence="3" id="KW-1185">Reference proteome</keyword>
<evidence type="ECO:0000313" key="3">
    <source>
        <dbReference type="Proteomes" id="UP001528912"/>
    </source>
</evidence>
<dbReference type="PANTHER" id="PTHR34047">
    <property type="entry name" value="NUCLEAR INTRON MATURASE 1, MITOCHONDRIAL-RELATED"/>
    <property type="match status" value="1"/>
</dbReference>
<name>A0ABT6C234_9MICO</name>
<organism evidence="2 3">
    <name type="scientific">Luteipulveratus flavus</name>
    <dbReference type="NCBI Taxonomy" id="3031728"/>
    <lineage>
        <taxon>Bacteria</taxon>
        <taxon>Bacillati</taxon>
        <taxon>Actinomycetota</taxon>
        <taxon>Actinomycetes</taxon>
        <taxon>Micrococcales</taxon>
        <taxon>Dermacoccaceae</taxon>
        <taxon>Luteipulveratus</taxon>
    </lineage>
</organism>
<accession>A0ABT6C234</accession>
<dbReference type="EMBL" id="JAROAV010000004">
    <property type="protein sequence ID" value="MDF8262867.1"/>
    <property type="molecule type" value="Genomic_DNA"/>
</dbReference>
<keyword evidence="2" id="KW-0808">Transferase</keyword>
<feature type="domain" description="Reverse transcriptase" evidence="1">
    <location>
        <begin position="118"/>
        <end position="274"/>
    </location>
</feature>
<keyword evidence="2" id="KW-0548">Nucleotidyltransferase</keyword>
<gene>
    <name evidence="2" type="ORF">P4R38_01245</name>
</gene>
<dbReference type="PANTHER" id="PTHR34047:SF8">
    <property type="entry name" value="PROTEIN YKFC"/>
    <property type="match status" value="1"/>
</dbReference>
<dbReference type="RefSeq" id="WP_277190651.1">
    <property type="nucleotide sequence ID" value="NZ_JAROAV010000004.1"/>
</dbReference>
<dbReference type="InterPro" id="IPR000477">
    <property type="entry name" value="RT_dom"/>
</dbReference>
<proteinExistence type="predicted"/>
<comment type="caution">
    <text evidence="2">The sequence shown here is derived from an EMBL/GenBank/DDBJ whole genome shotgun (WGS) entry which is preliminary data.</text>
</comment>
<sequence>MERSFDLAVRNIARWGDTDVFPFAPENHVLHDNADKVVALLTSIHSDFKSRLRDDPPTTDVALQLVTNEGFRWATQLDPVWNAYLLGLVLESASAIERNRAPSEDLSVFSYRFDIDEDRASLFRADSWLNFSKRSEELAKKYSHVVVADIADFYARIYHHRIENSLLELRLADGEVPKRINLLLGSISGGVSYGLPVGGPAARALSEITLDRVDKLLAMDGIAFCRFADDYRIFATSEAEAYSHLISLTQYLHEHEGATLQKQKTRVVRTRDFLRAPIFLAEDSPDLSATDREERRFVRLSLRFDPYSQDAAEEYERLRKELEDFDIVDMLSREVGKSRVNLPVVRRLTQALGFVDADIQEAAIGTIVDSLEMLAPAMPVVLRVLDDLAADLSSDTISSVTSEIRRRIVDGSYFMNLPMNLAYGLRVLRHEQNAENLILAKKIYSSSQAPPFLQRDIVLHMHNWRSSAFISAERRHYQEKHPWVKRAILLSSFLLDDEGAHWRRKTHFSDFDRIALKWREDKVAQGREEVPV</sequence>
<evidence type="ECO:0000259" key="1">
    <source>
        <dbReference type="Pfam" id="PF00078"/>
    </source>
</evidence>
<evidence type="ECO:0000313" key="2">
    <source>
        <dbReference type="EMBL" id="MDF8262867.1"/>
    </source>
</evidence>
<dbReference type="Proteomes" id="UP001528912">
    <property type="component" value="Unassembled WGS sequence"/>
</dbReference>
<protein>
    <submittedName>
        <fullName evidence="2">RNA-directed DNA polymerase</fullName>
    </submittedName>
</protein>
<keyword evidence="2" id="KW-0695">RNA-directed DNA polymerase</keyword>
<reference evidence="2 3" key="1">
    <citation type="submission" date="2023-03" db="EMBL/GenBank/DDBJ databases">
        <title>YIM 133296 draft genome.</title>
        <authorList>
            <person name="Xiong L."/>
        </authorList>
    </citation>
    <scope>NUCLEOTIDE SEQUENCE [LARGE SCALE GENOMIC DNA]</scope>
    <source>
        <strain evidence="2 3">YIM 133296</strain>
    </source>
</reference>
<dbReference type="Pfam" id="PF00078">
    <property type="entry name" value="RVT_1"/>
    <property type="match status" value="1"/>
</dbReference>